<comment type="caution">
    <text evidence="2">The sequence shown here is derived from an EMBL/GenBank/DDBJ whole genome shotgun (WGS) entry which is preliminary data.</text>
</comment>
<dbReference type="STRING" id="1792845.BC343_04385"/>
<dbReference type="PROSITE" id="PS51352">
    <property type="entry name" value="THIOREDOXIN_2"/>
    <property type="match status" value="1"/>
</dbReference>
<accession>A0A1S9PG43</accession>
<proteinExistence type="predicted"/>
<dbReference type="EMBL" id="MBTF01000012">
    <property type="protein sequence ID" value="OOQ59857.1"/>
    <property type="molecule type" value="Genomic_DNA"/>
</dbReference>
<evidence type="ECO:0000259" key="1">
    <source>
        <dbReference type="PROSITE" id="PS51352"/>
    </source>
</evidence>
<sequence>MANAQKSKAPWPAFRIGLPDATYYSGQDLKPKGRVLFIYFSPDCEDCQQFTQALVKQADRLKKYRVIMVTNTALPPVIAFREKYGLKKYPNITVGTEGSTYVLQRAFNVQRFPFAAMYAGGKLVKTFGGEAVAMAREVADMVQKN</sequence>
<dbReference type="CDD" id="cd01659">
    <property type="entry name" value="TRX_superfamily"/>
    <property type="match status" value="1"/>
</dbReference>
<reference evidence="2 3" key="1">
    <citation type="submission" date="2016-07" db="EMBL/GenBank/DDBJ databases">
        <title>Genomic analysis of zinc-resistant bacterium Mucilaginibacter pedocola TBZ30.</title>
        <authorList>
            <person name="Huang J."/>
            <person name="Tang J."/>
        </authorList>
    </citation>
    <scope>NUCLEOTIDE SEQUENCE [LARGE SCALE GENOMIC DNA]</scope>
    <source>
        <strain evidence="2 3">TBZ30</strain>
    </source>
</reference>
<dbReference type="AlphaFoldDB" id="A0A1S9PG43"/>
<evidence type="ECO:0000313" key="3">
    <source>
        <dbReference type="Proteomes" id="UP000189739"/>
    </source>
</evidence>
<dbReference type="InterPro" id="IPR013766">
    <property type="entry name" value="Thioredoxin_domain"/>
</dbReference>
<feature type="domain" description="Thioredoxin" evidence="1">
    <location>
        <begin position="5"/>
        <end position="137"/>
    </location>
</feature>
<dbReference type="Gene3D" id="3.40.30.10">
    <property type="entry name" value="Glutaredoxin"/>
    <property type="match status" value="1"/>
</dbReference>
<dbReference type="SUPFAM" id="SSF52833">
    <property type="entry name" value="Thioredoxin-like"/>
    <property type="match status" value="1"/>
</dbReference>
<evidence type="ECO:0000313" key="2">
    <source>
        <dbReference type="EMBL" id="OOQ59857.1"/>
    </source>
</evidence>
<gene>
    <name evidence="2" type="ORF">BC343_04385</name>
</gene>
<keyword evidence="3" id="KW-1185">Reference proteome</keyword>
<organism evidence="2 3">
    <name type="scientific">Mucilaginibacter pedocola</name>
    <dbReference type="NCBI Taxonomy" id="1792845"/>
    <lineage>
        <taxon>Bacteria</taxon>
        <taxon>Pseudomonadati</taxon>
        <taxon>Bacteroidota</taxon>
        <taxon>Sphingobacteriia</taxon>
        <taxon>Sphingobacteriales</taxon>
        <taxon>Sphingobacteriaceae</taxon>
        <taxon>Mucilaginibacter</taxon>
    </lineage>
</organism>
<protein>
    <recommendedName>
        <fullName evidence="1">Thioredoxin domain-containing protein</fullName>
    </recommendedName>
</protein>
<dbReference type="InterPro" id="IPR036249">
    <property type="entry name" value="Thioredoxin-like_sf"/>
</dbReference>
<name>A0A1S9PG43_9SPHI</name>
<dbReference type="Proteomes" id="UP000189739">
    <property type="component" value="Unassembled WGS sequence"/>
</dbReference>